<accession>A0A315YXC3</accession>
<reference evidence="2 3" key="1">
    <citation type="submission" date="2018-03" db="EMBL/GenBank/DDBJ databases">
        <title>Genomic Encyclopedia of Archaeal and Bacterial Type Strains, Phase II (KMG-II): from individual species to whole genera.</title>
        <authorList>
            <person name="Goeker M."/>
        </authorList>
    </citation>
    <scope>NUCLEOTIDE SEQUENCE [LARGE SCALE GENOMIC DNA]</scope>
    <source>
        <strain evidence="2 3">DSM 28229</strain>
    </source>
</reference>
<proteinExistence type="predicted"/>
<feature type="transmembrane region" description="Helical" evidence="1">
    <location>
        <begin position="7"/>
        <end position="24"/>
    </location>
</feature>
<gene>
    <name evidence="2" type="ORF">BC781_1154</name>
</gene>
<evidence type="ECO:0000313" key="2">
    <source>
        <dbReference type="EMBL" id="PWJ33118.1"/>
    </source>
</evidence>
<keyword evidence="1" id="KW-0472">Membrane</keyword>
<protein>
    <submittedName>
        <fullName evidence="2">Uncharacterized protein</fullName>
    </submittedName>
</protein>
<keyword evidence="1" id="KW-1133">Transmembrane helix</keyword>
<name>A0A315YXC3_SEDFL</name>
<evidence type="ECO:0000256" key="1">
    <source>
        <dbReference type="SAM" id="Phobius"/>
    </source>
</evidence>
<feature type="transmembrane region" description="Helical" evidence="1">
    <location>
        <begin position="30"/>
        <end position="57"/>
    </location>
</feature>
<evidence type="ECO:0000313" key="3">
    <source>
        <dbReference type="Proteomes" id="UP000245535"/>
    </source>
</evidence>
<dbReference type="Proteomes" id="UP000245535">
    <property type="component" value="Unassembled WGS sequence"/>
</dbReference>
<dbReference type="EMBL" id="QGDO01000015">
    <property type="protein sequence ID" value="PWJ33118.1"/>
    <property type="molecule type" value="Genomic_DNA"/>
</dbReference>
<keyword evidence="1" id="KW-0812">Transmembrane</keyword>
<sequence length="161" mass="18745">MNSLKTKIISIVIILLLAFFLGILMSKAEIFFTISIGFIWISLFIITVIVGIIDLIYKKRNFKIPANVLLMLTLAFIISLPMRKNDWGNKRKKCKALISHLDEVKNKEGCYPHSITDFHIDHDEIQYIRDSLGQSFILSYSIDGWHREEYSSKTKEWIGYE</sequence>
<feature type="transmembrane region" description="Helical" evidence="1">
    <location>
        <begin position="64"/>
        <end position="82"/>
    </location>
</feature>
<organism evidence="2 3">
    <name type="scientific">Sediminitomix flava</name>
    <dbReference type="NCBI Taxonomy" id="379075"/>
    <lineage>
        <taxon>Bacteria</taxon>
        <taxon>Pseudomonadati</taxon>
        <taxon>Bacteroidota</taxon>
        <taxon>Cytophagia</taxon>
        <taxon>Cytophagales</taxon>
        <taxon>Flammeovirgaceae</taxon>
        <taxon>Sediminitomix</taxon>
    </lineage>
</organism>
<comment type="caution">
    <text evidence="2">The sequence shown here is derived from an EMBL/GenBank/DDBJ whole genome shotgun (WGS) entry which is preliminary data.</text>
</comment>
<dbReference type="AlphaFoldDB" id="A0A315YXC3"/>
<keyword evidence="3" id="KW-1185">Reference proteome</keyword>
<dbReference type="RefSeq" id="WP_109623245.1">
    <property type="nucleotide sequence ID" value="NZ_QGDO01000015.1"/>
</dbReference>